<gene>
    <name evidence="2" type="ORF">M9458_034024</name>
</gene>
<sequence length="78" mass="8233">EGDQLAAESRPGAASDDGGAAEERPASSAADGGVRAARGAAAHHGQRQREGLPHHGQPALLTEHLARHRLHIRRRHSQ</sequence>
<organism evidence="2 3">
    <name type="scientific">Cirrhinus mrigala</name>
    <name type="common">Mrigala</name>
    <dbReference type="NCBI Taxonomy" id="683832"/>
    <lineage>
        <taxon>Eukaryota</taxon>
        <taxon>Metazoa</taxon>
        <taxon>Chordata</taxon>
        <taxon>Craniata</taxon>
        <taxon>Vertebrata</taxon>
        <taxon>Euteleostomi</taxon>
        <taxon>Actinopterygii</taxon>
        <taxon>Neopterygii</taxon>
        <taxon>Teleostei</taxon>
        <taxon>Ostariophysi</taxon>
        <taxon>Cypriniformes</taxon>
        <taxon>Cyprinidae</taxon>
        <taxon>Labeoninae</taxon>
        <taxon>Labeonini</taxon>
        <taxon>Cirrhinus</taxon>
    </lineage>
</organism>
<feature type="compositionally biased region" description="Low complexity" evidence="1">
    <location>
        <begin position="26"/>
        <end position="43"/>
    </location>
</feature>
<evidence type="ECO:0000256" key="1">
    <source>
        <dbReference type="SAM" id="MobiDB-lite"/>
    </source>
</evidence>
<feature type="non-terminal residue" evidence="2">
    <location>
        <position position="1"/>
    </location>
</feature>
<name>A0ABD0P8R0_CIRMR</name>
<comment type="caution">
    <text evidence="2">The sequence shown here is derived from an EMBL/GenBank/DDBJ whole genome shotgun (WGS) entry which is preliminary data.</text>
</comment>
<dbReference type="EMBL" id="JAMKFB020000017">
    <property type="protein sequence ID" value="KAL0169428.1"/>
    <property type="molecule type" value="Genomic_DNA"/>
</dbReference>
<dbReference type="AlphaFoldDB" id="A0ABD0P8R0"/>
<protein>
    <submittedName>
        <fullName evidence="2">Uncharacterized protein</fullName>
    </submittedName>
</protein>
<accession>A0ABD0P8R0</accession>
<dbReference type="Proteomes" id="UP001529510">
    <property type="component" value="Unassembled WGS sequence"/>
</dbReference>
<proteinExistence type="predicted"/>
<reference evidence="2 3" key="1">
    <citation type="submission" date="2024-05" db="EMBL/GenBank/DDBJ databases">
        <title>Genome sequencing and assembly of Indian major carp, Cirrhinus mrigala (Hamilton, 1822).</title>
        <authorList>
            <person name="Mohindra V."/>
            <person name="Chowdhury L.M."/>
            <person name="Lal K."/>
            <person name="Jena J.K."/>
        </authorList>
    </citation>
    <scope>NUCLEOTIDE SEQUENCE [LARGE SCALE GENOMIC DNA]</scope>
    <source>
        <strain evidence="2">CM1030</strain>
        <tissue evidence="2">Blood</tissue>
    </source>
</reference>
<keyword evidence="3" id="KW-1185">Reference proteome</keyword>
<evidence type="ECO:0000313" key="2">
    <source>
        <dbReference type="EMBL" id="KAL0169428.1"/>
    </source>
</evidence>
<feature type="non-terminal residue" evidence="2">
    <location>
        <position position="78"/>
    </location>
</feature>
<evidence type="ECO:0000313" key="3">
    <source>
        <dbReference type="Proteomes" id="UP001529510"/>
    </source>
</evidence>
<feature type="region of interest" description="Disordered" evidence="1">
    <location>
        <begin position="1"/>
        <end position="56"/>
    </location>
</feature>